<organism evidence="1 2">
    <name type="scientific">Bacteroides caccae</name>
    <dbReference type="NCBI Taxonomy" id="47678"/>
    <lineage>
        <taxon>Bacteria</taxon>
        <taxon>Pseudomonadati</taxon>
        <taxon>Bacteroidota</taxon>
        <taxon>Bacteroidia</taxon>
        <taxon>Bacteroidales</taxon>
        <taxon>Bacteroidaceae</taxon>
        <taxon>Bacteroides</taxon>
    </lineage>
</organism>
<evidence type="ECO:0000313" key="2">
    <source>
        <dbReference type="Proteomes" id="UP000095657"/>
    </source>
</evidence>
<dbReference type="AlphaFoldDB" id="A0A174KYW7"/>
<dbReference type="Proteomes" id="UP000095657">
    <property type="component" value="Unassembled WGS sequence"/>
</dbReference>
<proteinExistence type="predicted"/>
<evidence type="ECO:0000313" key="1">
    <source>
        <dbReference type="EMBL" id="CUP17172.1"/>
    </source>
</evidence>
<reference evidence="1 2" key="1">
    <citation type="submission" date="2015-09" db="EMBL/GenBank/DDBJ databases">
        <authorList>
            <consortium name="Pathogen Informatics"/>
        </authorList>
    </citation>
    <scope>NUCLEOTIDE SEQUENCE [LARGE SCALE GENOMIC DNA]</scope>
    <source>
        <strain evidence="1 2">2789STDY5834880</strain>
    </source>
</reference>
<gene>
    <name evidence="1" type="ORF">ERS852494_01672</name>
</gene>
<dbReference type="EMBL" id="CZAI01000003">
    <property type="protein sequence ID" value="CUP17172.1"/>
    <property type="molecule type" value="Genomic_DNA"/>
</dbReference>
<protein>
    <submittedName>
        <fullName evidence="1">Uncharacterized protein</fullName>
    </submittedName>
</protein>
<accession>A0A174KYW7</accession>
<sequence>MEKLLKKEHISSEDYNRELWINDSRLRIAWPIFLCILSLKGKIKMDNDHDSHYPFYYFSVDSFIK</sequence>
<name>A0A174KYW7_9BACE</name>